<feature type="domain" description="Methyltransferase type 11" evidence="1">
    <location>
        <begin position="40"/>
        <end position="134"/>
    </location>
</feature>
<dbReference type="Proteomes" id="UP000036168">
    <property type="component" value="Unassembled WGS sequence"/>
</dbReference>
<dbReference type="PANTHER" id="PTHR42912">
    <property type="entry name" value="METHYLTRANSFERASE"/>
    <property type="match status" value="1"/>
</dbReference>
<keyword evidence="2" id="KW-0489">Methyltransferase</keyword>
<reference evidence="2" key="2">
    <citation type="submission" date="2015-10" db="EMBL/GenBank/DDBJ databases">
        <authorList>
            <person name="Gilbert D.G."/>
        </authorList>
    </citation>
    <scope>NUCLEOTIDE SEQUENCE</scope>
    <source>
        <strain evidence="2">GO-13</strain>
    </source>
</reference>
<proteinExistence type="predicted"/>
<reference evidence="3 5" key="3">
    <citation type="submission" date="2023-03" db="EMBL/GenBank/DDBJ databases">
        <title>Agriculturally important microbes genome sequencing.</title>
        <authorList>
            <person name="Dunlap C."/>
        </authorList>
    </citation>
    <scope>NUCLEOTIDE SEQUENCE [LARGE SCALE GENOMIC DNA]</scope>
    <source>
        <strain evidence="3 5">CBP-3203</strain>
    </source>
</reference>
<dbReference type="SUPFAM" id="SSF53335">
    <property type="entry name" value="S-adenosyl-L-methionine-dependent methyltransferases"/>
    <property type="match status" value="1"/>
</dbReference>
<evidence type="ECO:0000313" key="2">
    <source>
        <dbReference type="EMBL" id="KRT93015.1"/>
    </source>
</evidence>
<dbReference type="InterPro" id="IPR029063">
    <property type="entry name" value="SAM-dependent_MTases_sf"/>
</dbReference>
<reference evidence="2 4" key="1">
    <citation type="journal article" date="2015" name="Int. J. Syst. Evol. Microbiol.">
        <title>Bacillus glycinifermentans sp. nov., isolated from fermented soybean paste.</title>
        <authorList>
            <person name="Kim S.J."/>
            <person name="Dunlap C.A."/>
            <person name="Kwon S.W."/>
            <person name="Rooney A.P."/>
        </authorList>
    </citation>
    <scope>NUCLEOTIDE SEQUENCE [LARGE SCALE GENOMIC DNA]</scope>
    <source>
        <strain evidence="2 4">GO-13</strain>
    </source>
</reference>
<dbReference type="GO" id="GO:0032259">
    <property type="term" value="P:methylation"/>
    <property type="evidence" value="ECO:0007669"/>
    <property type="project" value="UniProtKB-KW"/>
</dbReference>
<dbReference type="PANTHER" id="PTHR42912:SF80">
    <property type="entry name" value="METHYLTRANSFERASE DOMAIN-CONTAINING PROTEIN"/>
    <property type="match status" value="1"/>
</dbReference>
<keyword evidence="2" id="KW-0808">Transferase</keyword>
<keyword evidence="5" id="KW-1185">Reference proteome</keyword>
<protein>
    <submittedName>
        <fullName evidence="3">Methyltransferase domain-containing protein</fullName>
    </submittedName>
    <submittedName>
        <fullName evidence="2">SAM-dependent methyltransferase</fullName>
    </submittedName>
</protein>
<dbReference type="STRING" id="1664069.BGLY_2533"/>
<dbReference type="Pfam" id="PF08241">
    <property type="entry name" value="Methyltransf_11"/>
    <property type="match status" value="1"/>
</dbReference>
<gene>
    <name evidence="2" type="ORF">AB447_221045</name>
    <name evidence="3" type="ORF">P8828_17865</name>
</gene>
<dbReference type="GO" id="GO:0008757">
    <property type="term" value="F:S-adenosylmethionine-dependent methyltransferase activity"/>
    <property type="evidence" value="ECO:0007669"/>
    <property type="project" value="InterPro"/>
</dbReference>
<dbReference type="Gene3D" id="3.40.50.150">
    <property type="entry name" value="Vaccinia Virus protein VP39"/>
    <property type="match status" value="1"/>
</dbReference>
<sequence>MSDYLDMLAYFGVSGAHPGGMALTKAVLAKAGIDPELPILDAGCGTGQTAAYLGHLLFPVTALDSDAVMTCKAKKRFADEDLSIPVVHSQIEKTPFESDSFACVLSESVLNFTDIASSLAEIRRILKPDGKLVCIEVSLADDSLSKEEKKEISDFYGFTALYTEDEWLSVLRGSGFSQIETIGAALEAADPEESVTEMDLSPDIPEKAYKTMEKHQRLLATYQGALNPIIFVCRP</sequence>
<comment type="caution">
    <text evidence="2">The sequence shown here is derived from an EMBL/GenBank/DDBJ whole genome shotgun (WGS) entry which is preliminary data.</text>
</comment>
<dbReference type="EMBL" id="JARRTL010000019">
    <property type="protein sequence ID" value="MEC0486649.1"/>
    <property type="molecule type" value="Genomic_DNA"/>
</dbReference>
<evidence type="ECO:0000313" key="4">
    <source>
        <dbReference type="Proteomes" id="UP000036168"/>
    </source>
</evidence>
<dbReference type="InterPro" id="IPR013216">
    <property type="entry name" value="Methyltransf_11"/>
</dbReference>
<dbReference type="OrthoDB" id="43862at2"/>
<evidence type="ECO:0000313" key="5">
    <source>
        <dbReference type="Proteomes" id="UP001341297"/>
    </source>
</evidence>
<dbReference type="InterPro" id="IPR050508">
    <property type="entry name" value="Methyltransf_Superfamily"/>
</dbReference>
<accession>A0A0T6BMY7</accession>
<dbReference type="RefSeq" id="WP_057957647.1">
    <property type="nucleotide sequence ID" value="NZ_CP023481.1"/>
</dbReference>
<organism evidence="2 4">
    <name type="scientific">Bacillus glycinifermentans</name>
    <dbReference type="NCBI Taxonomy" id="1664069"/>
    <lineage>
        <taxon>Bacteria</taxon>
        <taxon>Bacillati</taxon>
        <taxon>Bacillota</taxon>
        <taxon>Bacilli</taxon>
        <taxon>Bacillales</taxon>
        <taxon>Bacillaceae</taxon>
        <taxon>Bacillus</taxon>
    </lineage>
</organism>
<name>A0A0T6BMY7_9BACI</name>
<dbReference type="AlphaFoldDB" id="A0A0T6BMY7"/>
<dbReference type="CDD" id="cd02440">
    <property type="entry name" value="AdoMet_MTases"/>
    <property type="match status" value="1"/>
</dbReference>
<dbReference type="Proteomes" id="UP001341297">
    <property type="component" value="Unassembled WGS sequence"/>
</dbReference>
<evidence type="ECO:0000313" key="3">
    <source>
        <dbReference type="EMBL" id="MEC0486649.1"/>
    </source>
</evidence>
<dbReference type="EMBL" id="LECW02000024">
    <property type="protein sequence ID" value="KRT93015.1"/>
    <property type="molecule type" value="Genomic_DNA"/>
</dbReference>
<evidence type="ECO:0000259" key="1">
    <source>
        <dbReference type="Pfam" id="PF08241"/>
    </source>
</evidence>